<name>A0ABN7VQH2_GIGMA</name>
<dbReference type="Proteomes" id="UP000789901">
    <property type="component" value="Unassembled WGS sequence"/>
</dbReference>
<reference evidence="3 4" key="1">
    <citation type="submission" date="2021-06" db="EMBL/GenBank/DDBJ databases">
        <authorList>
            <person name="Kallberg Y."/>
            <person name="Tangrot J."/>
            <person name="Rosling A."/>
        </authorList>
    </citation>
    <scope>NUCLEOTIDE SEQUENCE [LARGE SCALE GENOMIC DNA]</scope>
    <source>
        <strain evidence="3 4">120-4 pot B 10/14</strain>
    </source>
</reference>
<comment type="caution">
    <text evidence="3">The sequence shown here is derived from an EMBL/GenBank/DDBJ whole genome shotgun (WGS) entry which is preliminary data.</text>
</comment>
<sequence>RLELKKLITRIEKKLKRIKNRLSKIELNDANRAGVNNKKTKSVEIEEKAMFKLDMNPTENKCSEMKDHKTSKITIKKTMG</sequence>
<feature type="non-terminal residue" evidence="3">
    <location>
        <position position="1"/>
    </location>
</feature>
<evidence type="ECO:0000256" key="1">
    <source>
        <dbReference type="SAM" id="Coils"/>
    </source>
</evidence>
<protein>
    <submittedName>
        <fullName evidence="3">30131_t:CDS:1</fullName>
    </submittedName>
</protein>
<evidence type="ECO:0000313" key="4">
    <source>
        <dbReference type="Proteomes" id="UP000789901"/>
    </source>
</evidence>
<evidence type="ECO:0000256" key="2">
    <source>
        <dbReference type="SAM" id="MobiDB-lite"/>
    </source>
</evidence>
<feature type="coiled-coil region" evidence="1">
    <location>
        <begin position="1"/>
        <end position="28"/>
    </location>
</feature>
<evidence type="ECO:0000313" key="3">
    <source>
        <dbReference type="EMBL" id="CAG8792260.1"/>
    </source>
</evidence>
<dbReference type="EMBL" id="CAJVQB010019777">
    <property type="protein sequence ID" value="CAG8792260.1"/>
    <property type="molecule type" value="Genomic_DNA"/>
</dbReference>
<feature type="compositionally biased region" description="Basic residues" evidence="2">
    <location>
        <begin position="71"/>
        <end position="80"/>
    </location>
</feature>
<feature type="compositionally biased region" description="Basic and acidic residues" evidence="2">
    <location>
        <begin position="61"/>
        <end position="70"/>
    </location>
</feature>
<feature type="region of interest" description="Disordered" evidence="2">
    <location>
        <begin position="59"/>
        <end position="80"/>
    </location>
</feature>
<keyword evidence="4" id="KW-1185">Reference proteome</keyword>
<proteinExistence type="predicted"/>
<organism evidence="3 4">
    <name type="scientific">Gigaspora margarita</name>
    <dbReference type="NCBI Taxonomy" id="4874"/>
    <lineage>
        <taxon>Eukaryota</taxon>
        <taxon>Fungi</taxon>
        <taxon>Fungi incertae sedis</taxon>
        <taxon>Mucoromycota</taxon>
        <taxon>Glomeromycotina</taxon>
        <taxon>Glomeromycetes</taxon>
        <taxon>Diversisporales</taxon>
        <taxon>Gigasporaceae</taxon>
        <taxon>Gigaspora</taxon>
    </lineage>
</organism>
<gene>
    <name evidence="3" type="ORF">GMARGA_LOCUS21420</name>
</gene>
<accession>A0ABN7VQH2</accession>
<keyword evidence="1" id="KW-0175">Coiled coil</keyword>